<dbReference type="GO" id="GO:0050660">
    <property type="term" value="F:flavin adenine dinucleotide binding"/>
    <property type="evidence" value="ECO:0007669"/>
    <property type="project" value="InterPro"/>
</dbReference>
<name>A0A8H5FR35_9AGAR</name>
<evidence type="ECO:0000256" key="2">
    <source>
        <dbReference type="ARBA" id="ARBA00022630"/>
    </source>
</evidence>
<comment type="caution">
    <text evidence="5">The sequence shown here is derived from an EMBL/GenBank/DDBJ whole genome shotgun (WGS) entry which is preliminary data.</text>
</comment>
<gene>
    <name evidence="5" type="ORF">D9756_010051</name>
</gene>
<keyword evidence="2" id="KW-0285">Flavoprotein</keyword>
<keyword evidence="3" id="KW-0274">FAD</keyword>
<dbReference type="PRINTS" id="PR00469">
    <property type="entry name" value="PNDRDTASEII"/>
</dbReference>
<keyword evidence="4" id="KW-0560">Oxidoreductase</keyword>
<reference evidence="5 6" key="1">
    <citation type="journal article" date="2020" name="ISME J.">
        <title>Uncovering the hidden diversity of litter-decomposition mechanisms in mushroom-forming fungi.</title>
        <authorList>
            <person name="Floudas D."/>
            <person name="Bentzer J."/>
            <person name="Ahren D."/>
            <person name="Johansson T."/>
            <person name="Persson P."/>
            <person name="Tunlid A."/>
        </authorList>
    </citation>
    <scope>NUCLEOTIDE SEQUENCE [LARGE SCALE GENOMIC DNA]</scope>
    <source>
        <strain evidence="5 6">CBS 146.42</strain>
    </source>
</reference>
<organism evidence="5 6">
    <name type="scientific">Leucocoprinus leucothites</name>
    <dbReference type="NCBI Taxonomy" id="201217"/>
    <lineage>
        <taxon>Eukaryota</taxon>
        <taxon>Fungi</taxon>
        <taxon>Dikarya</taxon>
        <taxon>Basidiomycota</taxon>
        <taxon>Agaricomycotina</taxon>
        <taxon>Agaricomycetes</taxon>
        <taxon>Agaricomycetidae</taxon>
        <taxon>Agaricales</taxon>
        <taxon>Agaricineae</taxon>
        <taxon>Agaricaceae</taxon>
        <taxon>Leucocoprinus</taxon>
    </lineage>
</organism>
<dbReference type="AlphaFoldDB" id="A0A8H5FR35"/>
<keyword evidence="6" id="KW-1185">Reference proteome</keyword>
<evidence type="ECO:0000256" key="3">
    <source>
        <dbReference type="ARBA" id="ARBA00022827"/>
    </source>
</evidence>
<evidence type="ECO:0008006" key="7">
    <source>
        <dbReference type="Google" id="ProtNLM"/>
    </source>
</evidence>
<dbReference type="OrthoDB" id="66881at2759"/>
<dbReference type="Proteomes" id="UP000559027">
    <property type="component" value="Unassembled WGS sequence"/>
</dbReference>
<dbReference type="InterPro" id="IPR036188">
    <property type="entry name" value="FAD/NAD-bd_sf"/>
</dbReference>
<evidence type="ECO:0000313" key="5">
    <source>
        <dbReference type="EMBL" id="KAF5346510.1"/>
    </source>
</evidence>
<evidence type="ECO:0000313" key="6">
    <source>
        <dbReference type="Proteomes" id="UP000559027"/>
    </source>
</evidence>
<dbReference type="GO" id="GO:0050661">
    <property type="term" value="F:NADP binding"/>
    <property type="evidence" value="ECO:0007669"/>
    <property type="project" value="InterPro"/>
</dbReference>
<dbReference type="SUPFAM" id="SSF51905">
    <property type="entry name" value="FAD/NAD(P)-binding domain"/>
    <property type="match status" value="1"/>
</dbReference>
<dbReference type="InterPro" id="IPR020946">
    <property type="entry name" value="Flavin_mOase-like"/>
</dbReference>
<dbReference type="InterPro" id="IPR050346">
    <property type="entry name" value="FMO-like"/>
</dbReference>
<proteinExistence type="inferred from homology"/>
<protein>
    <recommendedName>
        <fullName evidence="7">Flavin-containing monooxygenase</fullName>
    </recommendedName>
</protein>
<dbReference type="Gene3D" id="3.50.50.60">
    <property type="entry name" value="FAD/NAD(P)-binding domain"/>
    <property type="match status" value="2"/>
</dbReference>
<evidence type="ECO:0000256" key="4">
    <source>
        <dbReference type="ARBA" id="ARBA00023002"/>
    </source>
</evidence>
<sequence>MRRPAGLVSYRNLSARGKFAEVKLYERRDDIGGVWYLDNNEIVNSSCTSAPPRWPSPAYPGLIGNVLPEFLSFSQFPFPNPTNPNQPFPTLFETHDYLRNFAEPFLKNGKIKLNIEVMRVEEQENGGWKVEIRDWNDGVGESRVEDWDAVVLAVGWYDHPVWPSTPGLDVLREKCLAQHAKWYRGPQGYEDKRVLVVGNANSGNEICAHLAPLARTPVYQSIRRPAFPGFPSLPDDRIHMVAPVARFGLSPSPYIPHSSTATDSSSSERGGTDKIIAHLQDGTILTDIDFVFIATGYEPNPDFVHVFDPNTTSHSPSTEASKGRDLMRLMDQNPDLETGTRVPSLHQHILYAHNPTLAFIGSPMSFTPFPINDISSLWLSLIWSLTIPLPEDLLHYETTRLEKIKKWRESVDNPSALYAYRVLGIEEEEYAESLRREVISVRPEMEEWFEMRWAPRELRRTWRERMYPMKLEALRYARDHGRN</sequence>
<dbReference type="PANTHER" id="PTHR23023">
    <property type="entry name" value="DIMETHYLANILINE MONOOXYGENASE"/>
    <property type="match status" value="1"/>
</dbReference>
<accession>A0A8H5FR35</accession>
<dbReference type="EMBL" id="JAACJO010000031">
    <property type="protein sequence ID" value="KAF5346510.1"/>
    <property type="molecule type" value="Genomic_DNA"/>
</dbReference>
<evidence type="ECO:0000256" key="1">
    <source>
        <dbReference type="ARBA" id="ARBA00009183"/>
    </source>
</evidence>
<dbReference type="Pfam" id="PF00743">
    <property type="entry name" value="FMO-like"/>
    <property type="match status" value="1"/>
</dbReference>
<comment type="similarity">
    <text evidence="1">Belongs to the FMO family.</text>
</comment>
<dbReference type="GO" id="GO:0004499">
    <property type="term" value="F:N,N-dimethylaniline monooxygenase activity"/>
    <property type="evidence" value="ECO:0007669"/>
    <property type="project" value="InterPro"/>
</dbReference>